<evidence type="ECO:0000313" key="1">
    <source>
        <dbReference type="EMBL" id="JAD23234.1"/>
    </source>
</evidence>
<sequence length="248" mass="25530">MSSADEVQVVLAEEVGDHVGAEGAGDAPLVVGRPSSDAGVGVGPEQVAEQAGVGHVGGPGQVPDLVEAAQVRGDAAVNAEDAVVDEGGGGEAVEAVGEEAPEADAVAALALVVEAVDAVDGGALVVAAEEEEMLRVPELVRQQQADGLDAVIPAVHVVAQEQVLAPRRETAALENPQQVTVLTVHVTADVNGRVELQEVWLPHEHVLGRSAELPDLRLGKLHHNPLLLLLLLPRTAPPRIHKATDHIV</sequence>
<dbReference type="EMBL" id="GBRH01274661">
    <property type="protein sequence ID" value="JAD23234.1"/>
    <property type="molecule type" value="Transcribed_RNA"/>
</dbReference>
<dbReference type="AlphaFoldDB" id="A0A0A8YB81"/>
<name>A0A0A8YB81_ARUDO</name>
<protein>
    <submittedName>
        <fullName evidence="1">TOPP4</fullName>
    </submittedName>
</protein>
<accession>A0A0A8YB81</accession>
<organism evidence="1">
    <name type="scientific">Arundo donax</name>
    <name type="common">Giant reed</name>
    <name type="synonym">Donax arundinaceus</name>
    <dbReference type="NCBI Taxonomy" id="35708"/>
    <lineage>
        <taxon>Eukaryota</taxon>
        <taxon>Viridiplantae</taxon>
        <taxon>Streptophyta</taxon>
        <taxon>Embryophyta</taxon>
        <taxon>Tracheophyta</taxon>
        <taxon>Spermatophyta</taxon>
        <taxon>Magnoliopsida</taxon>
        <taxon>Liliopsida</taxon>
        <taxon>Poales</taxon>
        <taxon>Poaceae</taxon>
        <taxon>PACMAD clade</taxon>
        <taxon>Arundinoideae</taxon>
        <taxon>Arundineae</taxon>
        <taxon>Arundo</taxon>
    </lineage>
</organism>
<reference evidence="1" key="1">
    <citation type="submission" date="2014-09" db="EMBL/GenBank/DDBJ databases">
        <authorList>
            <person name="Magalhaes I.L.F."/>
            <person name="Oliveira U."/>
            <person name="Santos F.R."/>
            <person name="Vidigal T.H.D.A."/>
            <person name="Brescovit A.D."/>
            <person name="Santos A.J."/>
        </authorList>
    </citation>
    <scope>NUCLEOTIDE SEQUENCE</scope>
    <source>
        <tissue evidence="1">Shoot tissue taken approximately 20 cm above the soil surface</tissue>
    </source>
</reference>
<proteinExistence type="predicted"/>
<reference evidence="1" key="2">
    <citation type="journal article" date="2015" name="Data Brief">
        <title>Shoot transcriptome of the giant reed, Arundo donax.</title>
        <authorList>
            <person name="Barrero R.A."/>
            <person name="Guerrero F.D."/>
            <person name="Moolhuijzen P."/>
            <person name="Goolsby J.A."/>
            <person name="Tidwell J."/>
            <person name="Bellgard S.E."/>
            <person name="Bellgard M.I."/>
        </authorList>
    </citation>
    <scope>NUCLEOTIDE SEQUENCE</scope>
    <source>
        <tissue evidence="1">Shoot tissue taken approximately 20 cm above the soil surface</tissue>
    </source>
</reference>